<dbReference type="Proteomes" id="UP000585437">
    <property type="component" value="Unassembled WGS sequence"/>
</dbReference>
<dbReference type="AlphaFoldDB" id="A0A7X0MTM7"/>
<sequence>MLFWIIMSATVLVTTVAAVVLGISLAVTGRLHFGAFVLLWAVIGVFIPMWLIIRQGRK</sequence>
<evidence type="ECO:0000256" key="1">
    <source>
        <dbReference type="SAM" id="Phobius"/>
    </source>
</evidence>
<keyword evidence="1" id="KW-1133">Transmembrane helix</keyword>
<feature type="transmembrane region" description="Helical" evidence="1">
    <location>
        <begin position="34"/>
        <end position="53"/>
    </location>
</feature>
<keyword evidence="1" id="KW-0472">Membrane</keyword>
<evidence type="ECO:0000313" key="2">
    <source>
        <dbReference type="EMBL" id="MBB6510874.1"/>
    </source>
</evidence>
<comment type="caution">
    <text evidence="2">The sequence shown here is derived from an EMBL/GenBank/DDBJ whole genome shotgun (WGS) entry which is preliminary data.</text>
</comment>
<proteinExistence type="predicted"/>
<evidence type="ECO:0000313" key="3">
    <source>
        <dbReference type="Proteomes" id="UP000585437"/>
    </source>
</evidence>
<reference evidence="2 3" key="1">
    <citation type="submission" date="2020-08" db="EMBL/GenBank/DDBJ databases">
        <title>The Agave Microbiome: Exploring the role of microbial communities in plant adaptations to desert environments.</title>
        <authorList>
            <person name="Partida-Martinez L.P."/>
        </authorList>
    </citation>
    <scope>NUCLEOTIDE SEQUENCE [LARGE SCALE GENOMIC DNA]</scope>
    <source>
        <strain evidence="2 3">AS3.12</strain>
    </source>
</reference>
<dbReference type="EMBL" id="JACHBU010000011">
    <property type="protein sequence ID" value="MBB6510874.1"/>
    <property type="molecule type" value="Genomic_DNA"/>
</dbReference>
<accession>A0A7X0MTM7</accession>
<organism evidence="2 3">
    <name type="scientific">Rhizobium soli</name>
    <dbReference type="NCBI Taxonomy" id="424798"/>
    <lineage>
        <taxon>Bacteria</taxon>
        <taxon>Pseudomonadati</taxon>
        <taxon>Pseudomonadota</taxon>
        <taxon>Alphaproteobacteria</taxon>
        <taxon>Hyphomicrobiales</taxon>
        <taxon>Rhizobiaceae</taxon>
        <taxon>Rhizobium/Agrobacterium group</taxon>
        <taxon>Rhizobium</taxon>
    </lineage>
</organism>
<gene>
    <name evidence="2" type="ORF">F4695_004266</name>
</gene>
<protein>
    <submittedName>
        <fullName evidence="2">Uncharacterized protein</fullName>
    </submittedName>
</protein>
<keyword evidence="1" id="KW-0812">Transmembrane</keyword>
<name>A0A7X0MTM7_9HYPH</name>
<keyword evidence="3" id="KW-1185">Reference proteome</keyword>